<evidence type="ECO:0000313" key="18">
    <source>
        <dbReference type="EMBL" id="SCW73915.1"/>
    </source>
</evidence>
<dbReference type="InterPro" id="IPR027385">
    <property type="entry name" value="Beta-barrel_OMP"/>
</dbReference>
<dbReference type="Proteomes" id="UP000198889">
    <property type="component" value="Unassembled WGS sequence"/>
</dbReference>
<evidence type="ECO:0000256" key="12">
    <source>
        <dbReference type="ARBA" id="ARBA00023237"/>
    </source>
</evidence>
<dbReference type="PROSITE" id="PS52016">
    <property type="entry name" value="TONB_DEPENDENT_REC_3"/>
    <property type="match status" value="1"/>
</dbReference>
<keyword evidence="4 13" id="KW-1134">Transmembrane beta strand</keyword>
<dbReference type="SUPFAM" id="SSF56925">
    <property type="entry name" value="OMPA-like"/>
    <property type="match status" value="1"/>
</dbReference>
<evidence type="ECO:0000256" key="15">
    <source>
        <dbReference type="SAM" id="MobiDB-lite"/>
    </source>
</evidence>
<dbReference type="STRING" id="177413.SAMN05660859_2616"/>
<evidence type="ECO:0000256" key="9">
    <source>
        <dbReference type="ARBA" id="ARBA00023077"/>
    </source>
</evidence>
<feature type="region of interest" description="Disordered" evidence="15">
    <location>
        <begin position="597"/>
        <end position="620"/>
    </location>
</feature>
<dbReference type="Pfam" id="PF07715">
    <property type="entry name" value="Plug"/>
    <property type="match status" value="1"/>
</dbReference>
<gene>
    <name evidence="18" type="ORF">SAMN05660859_2616</name>
</gene>
<name>A0A1G4SZB0_9HYPH</name>
<dbReference type="RefSeq" id="WP_091440215.1">
    <property type="nucleotide sequence ID" value="NZ_FMTP01000003.1"/>
</dbReference>
<evidence type="ECO:0000256" key="16">
    <source>
        <dbReference type="SAM" id="SignalP"/>
    </source>
</evidence>
<comment type="subcellular location">
    <subcellularLocation>
        <location evidence="1 13">Cell outer membrane</location>
        <topology evidence="1 13">Multi-pass membrane protein</topology>
    </subcellularLocation>
</comment>
<keyword evidence="6 13" id="KW-0812">Transmembrane</keyword>
<dbReference type="InterPro" id="IPR037066">
    <property type="entry name" value="Plug_dom_sf"/>
</dbReference>
<dbReference type="SUPFAM" id="SSF56935">
    <property type="entry name" value="Porins"/>
    <property type="match status" value="1"/>
</dbReference>
<dbReference type="Pfam" id="PF00593">
    <property type="entry name" value="TonB_dep_Rec_b-barrel"/>
    <property type="match status" value="1"/>
</dbReference>
<evidence type="ECO:0000256" key="14">
    <source>
        <dbReference type="RuleBase" id="RU003357"/>
    </source>
</evidence>
<dbReference type="InterPro" id="IPR000531">
    <property type="entry name" value="Beta-barrel_TonB"/>
</dbReference>
<sequence>MRRDGRGIFRKARLALFLGSTALATAGHGAPAIAQQQVSYNIPAGSLGLALTTWARASGMKFLASSQVLSGQRTQGLSGSYAPHQALDALLRGTNLAYNISGSTATISDPGQSGAGSGASDDVVVLDVITVSDAGNPVYRPFETAAPVAYISQETIERFRGSSPADIFRGTPGVMSGEARNGAGAIDVNIRGMQGFGRVATTIDGAENGVTVYQGYQGLSNRTYVDPDLLAGIEITKGSDVASRGIAGTVTMRTLDAGDIVKPGETWGVRVKGEFGTNSAEPEAGAKGGYLWPSTPWSAPVAVPSASGMDRPGPFDPRNGSASFAAGVKEENYDLFAAYAYRNRGNYFAGTNGPGASPVNTGPKSVCGTYVCTDWPSYVDNTGLTNYRAGEEVLNTQLETESWITKATVRFGDGHSLQAGYTGYRAEAGDLLASRFTGERGQPRQQNQSAGTTVDTGTLRYRWNPEDNDLIDLKSNLWTTRLELRNPRRGSTIPTPESIGLPAGYRTGSDTVMWGADATNTAHLGFEQYGALDLTSGVSYLSEDTRPSGYSQALEGWLNLRDAQREEAAVFSKVAYQPLDWLTLNAGLRYSHYWSDDRSTNSNSSYVNPEPQRDEGGFSPSVGVTVEPVDGAQFYVNYSNALRFPSLFEAGSAFTIIPNPDLKPERSSNWEVGVNYVRDGLFAAEDQGMLKFSYFNWDVKDYVTREFRAFQGDGYEWYGMQVYNIDRAKFAGLEFSALYQNAGFTAAFGANYYLDIEYCRTANNCDSKTLYGDYATNQVPPEYMVNLTVSQKFLDDALTLGGQVSYIGPRAIGHGQVTAQGAAQFITQINWKPYVLVDLFAEYKINDDLTASLRVENVTDEYYVDPLGLVNQPGPGRTFYAGLTGRFGGDQKPPTLMPPLRSAGQGVDWTGLYAGFHAGGVLAHIDGTTTTLNGLPSAIAATESADLDLGDNYLWGVQGGFNYQLANGFVFGMEADVSKTYLSGSQKALATEGALAGTDMLQAETRYDIDLMASLRGRIGYAFDNGLFLYATGGAAFARENMKRDQYISADAWGSDSYGTSTKIFSTESVKIDRTGWTIGGGAEYAINDRWSIKADYTFTRFAARTATFANARAGVGKDYTTRERTGTTIEPPNEFLCEILGGDFCLPTETPVYTTTTHPGSSSIANGRSASDSLDLHMVKVGLNYRF</sequence>
<dbReference type="GO" id="GO:0015344">
    <property type="term" value="F:siderophore uptake transmembrane transporter activity"/>
    <property type="evidence" value="ECO:0007669"/>
    <property type="project" value="TreeGrafter"/>
</dbReference>
<evidence type="ECO:0000256" key="2">
    <source>
        <dbReference type="ARBA" id="ARBA00009810"/>
    </source>
</evidence>
<dbReference type="EMBL" id="FMTP01000003">
    <property type="protein sequence ID" value="SCW73915.1"/>
    <property type="molecule type" value="Genomic_DNA"/>
</dbReference>
<evidence type="ECO:0000256" key="8">
    <source>
        <dbReference type="ARBA" id="ARBA00023004"/>
    </source>
</evidence>
<evidence type="ECO:0000256" key="4">
    <source>
        <dbReference type="ARBA" id="ARBA00022452"/>
    </source>
</evidence>
<proteinExistence type="inferred from homology"/>
<organism evidence="18 19">
    <name type="scientific">Ancylobacter rudongensis</name>
    <dbReference type="NCBI Taxonomy" id="177413"/>
    <lineage>
        <taxon>Bacteria</taxon>
        <taxon>Pseudomonadati</taxon>
        <taxon>Pseudomonadota</taxon>
        <taxon>Alphaproteobacteria</taxon>
        <taxon>Hyphomicrobiales</taxon>
        <taxon>Xanthobacteraceae</taxon>
        <taxon>Ancylobacter</taxon>
    </lineage>
</organism>
<dbReference type="Gene3D" id="2.40.170.20">
    <property type="entry name" value="TonB-dependent receptor, beta-barrel domain"/>
    <property type="match status" value="1"/>
</dbReference>
<keyword evidence="7 16" id="KW-0732">Signal</keyword>
<dbReference type="Gene3D" id="2.170.130.10">
    <property type="entry name" value="TonB-dependent receptor, plug domain"/>
    <property type="match status" value="1"/>
</dbReference>
<keyword evidence="10 13" id="KW-0472">Membrane</keyword>
<dbReference type="PANTHER" id="PTHR30069">
    <property type="entry name" value="TONB-DEPENDENT OUTER MEMBRANE RECEPTOR"/>
    <property type="match status" value="1"/>
</dbReference>
<dbReference type="PANTHER" id="PTHR30069:SF41">
    <property type="entry name" value="HEME_HEMOPEXIN UTILIZATION PROTEIN C"/>
    <property type="match status" value="1"/>
</dbReference>
<dbReference type="GO" id="GO:0009279">
    <property type="term" value="C:cell outer membrane"/>
    <property type="evidence" value="ECO:0007669"/>
    <property type="project" value="UniProtKB-SubCell"/>
</dbReference>
<dbReference type="InterPro" id="IPR039426">
    <property type="entry name" value="TonB-dep_rcpt-like"/>
</dbReference>
<dbReference type="CDD" id="cd01347">
    <property type="entry name" value="ligand_gated_channel"/>
    <property type="match status" value="1"/>
</dbReference>
<evidence type="ECO:0000256" key="11">
    <source>
        <dbReference type="ARBA" id="ARBA00023170"/>
    </source>
</evidence>
<reference evidence="19" key="1">
    <citation type="submission" date="2016-10" db="EMBL/GenBank/DDBJ databases">
        <authorList>
            <person name="Varghese N."/>
            <person name="Submissions S."/>
        </authorList>
    </citation>
    <scope>NUCLEOTIDE SEQUENCE [LARGE SCALE GENOMIC DNA]</scope>
    <source>
        <strain evidence="19">CGMCC 1.1761</strain>
    </source>
</reference>
<evidence type="ECO:0000256" key="6">
    <source>
        <dbReference type="ARBA" id="ARBA00022692"/>
    </source>
</evidence>
<evidence type="ECO:0000256" key="5">
    <source>
        <dbReference type="ARBA" id="ARBA00022496"/>
    </source>
</evidence>
<dbReference type="Gene3D" id="2.40.160.20">
    <property type="match status" value="1"/>
</dbReference>
<keyword evidence="9 14" id="KW-0798">TonB box</keyword>
<protein>
    <submittedName>
        <fullName evidence="18">Hemoglobin/transferrin/lactoferrin receptor protein</fullName>
    </submittedName>
</protein>
<feature type="domain" description="Secretin/TonB short N-terminal" evidence="17">
    <location>
        <begin position="60"/>
        <end position="110"/>
    </location>
</feature>
<comment type="similarity">
    <text evidence="2 13 14">Belongs to the TonB-dependent receptor family.</text>
</comment>
<evidence type="ECO:0000256" key="10">
    <source>
        <dbReference type="ARBA" id="ARBA00023136"/>
    </source>
</evidence>
<evidence type="ECO:0000313" key="19">
    <source>
        <dbReference type="Proteomes" id="UP000198889"/>
    </source>
</evidence>
<keyword evidence="8" id="KW-0408">Iron</keyword>
<dbReference type="InterPro" id="IPR012910">
    <property type="entry name" value="Plug_dom"/>
</dbReference>
<feature type="signal peptide" evidence="16">
    <location>
        <begin position="1"/>
        <end position="26"/>
    </location>
</feature>
<keyword evidence="12 13" id="KW-0998">Cell outer membrane</keyword>
<evidence type="ECO:0000256" key="1">
    <source>
        <dbReference type="ARBA" id="ARBA00004571"/>
    </source>
</evidence>
<dbReference type="InterPro" id="IPR011662">
    <property type="entry name" value="Secretin/TonB_short_N"/>
</dbReference>
<dbReference type="Pfam" id="PF13505">
    <property type="entry name" value="OMP_b-brl"/>
    <property type="match status" value="1"/>
</dbReference>
<accession>A0A1G4SZB0</accession>
<dbReference type="AlphaFoldDB" id="A0A1G4SZB0"/>
<evidence type="ECO:0000256" key="13">
    <source>
        <dbReference type="PROSITE-ProRule" id="PRU01360"/>
    </source>
</evidence>
<feature type="chain" id="PRO_5011774799" evidence="16">
    <location>
        <begin position="27"/>
        <end position="1188"/>
    </location>
</feature>
<evidence type="ECO:0000259" key="17">
    <source>
        <dbReference type="SMART" id="SM00965"/>
    </source>
</evidence>
<dbReference type="Pfam" id="PF07660">
    <property type="entry name" value="STN"/>
    <property type="match status" value="1"/>
</dbReference>
<evidence type="ECO:0000256" key="3">
    <source>
        <dbReference type="ARBA" id="ARBA00022448"/>
    </source>
</evidence>
<keyword evidence="19" id="KW-1185">Reference proteome</keyword>
<dbReference type="InterPro" id="IPR011250">
    <property type="entry name" value="OMP/PagP_B-barrel"/>
</dbReference>
<keyword evidence="3 13" id="KW-0813">Transport</keyword>
<dbReference type="Gene3D" id="3.55.50.30">
    <property type="match status" value="1"/>
</dbReference>
<keyword evidence="5" id="KW-0410">Iron transport</keyword>
<keyword evidence="5" id="KW-0406">Ion transport</keyword>
<keyword evidence="11 18" id="KW-0675">Receptor</keyword>
<dbReference type="SMART" id="SM00965">
    <property type="entry name" value="STN"/>
    <property type="match status" value="1"/>
</dbReference>
<evidence type="ECO:0000256" key="7">
    <source>
        <dbReference type="ARBA" id="ARBA00022729"/>
    </source>
</evidence>
<dbReference type="InterPro" id="IPR036942">
    <property type="entry name" value="Beta-barrel_TonB_sf"/>
</dbReference>
<dbReference type="GO" id="GO:0044718">
    <property type="term" value="P:siderophore transmembrane transport"/>
    <property type="evidence" value="ECO:0007669"/>
    <property type="project" value="TreeGrafter"/>
</dbReference>